<sequence>MSKIKYNSESREWYFVSSLIIILALICYLVVASYALPDQSELFPLLTMAINLSFFLLGLSGVFLGLQGYNFRKNKAILIRLEGEEIALKIESLFLKKNIDIKARDSTNLFDMGMWRHVKSYSLEKGEIEIKELWFSAFFYRTQVAFRGEVPKEIVEDYLANLV</sequence>
<name>A0A1J5TVZ1_9ARCH</name>
<evidence type="ECO:0000313" key="2">
    <source>
        <dbReference type="EMBL" id="OIR20677.1"/>
    </source>
</evidence>
<keyword evidence="1" id="KW-0472">Membrane</keyword>
<dbReference type="AlphaFoldDB" id="A0A1J5TVZ1"/>
<organism evidence="2 3">
    <name type="scientific">Marine Group III euryarchaeote CG-Epi1</name>
    <dbReference type="NCBI Taxonomy" id="1888995"/>
    <lineage>
        <taxon>Archaea</taxon>
        <taxon>Methanobacteriati</taxon>
        <taxon>Thermoplasmatota</taxon>
        <taxon>Thermoplasmata</taxon>
        <taxon>Candidatus Thermoprofundales</taxon>
    </lineage>
</organism>
<keyword evidence="1" id="KW-1133">Transmembrane helix</keyword>
<evidence type="ECO:0000313" key="3">
    <source>
        <dbReference type="Proteomes" id="UP000183080"/>
    </source>
</evidence>
<dbReference type="EMBL" id="MIZA01000009">
    <property type="protein sequence ID" value="OIR20677.1"/>
    <property type="molecule type" value="Genomic_DNA"/>
</dbReference>
<dbReference type="Proteomes" id="UP000183080">
    <property type="component" value="Unassembled WGS sequence"/>
</dbReference>
<comment type="caution">
    <text evidence="2">The sequence shown here is derived from an EMBL/GenBank/DDBJ whole genome shotgun (WGS) entry which is preliminary data.</text>
</comment>
<feature type="transmembrane region" description="Helical" evidence="1">
    <location>
        <begin position="42"/>
        <end position="66"/>
    </location>
</feature>
<protein>
    <submittedName>
        <fullName evidence="2">Uncharacterized protein</fullName>
    </submittedName>
</protein>
<proteinExistence type="predicted"/>
<reference evidence="2 3" key="1">
    <citation type="submission" date="2016-08" db="EMBL/GenBank/DDBJ databases">
        <title>New Insights into Marine Group III Euryarchaeota, from dark to light.</title>
        <authorList>
            <person name="Haro-Moreno J.M."/>
            <person name="Rodriguez-Valera F."/>
            <person name="Lopez-Garcia P."/>
            <person name="Moreira D."/>
            <person name="Martin-Cuadrado A.B."/>
        </authorList>
    </citation>
    <scope>NUCLEOTIDE SEQUENCE [LARGE SCALE GENOMIC DNA]</scope>
    <source>
        <strain evidence="2">CG-Epi1</strain>
    </source>
</reference>
<dbReference type="STRING" id="1888995.BD935_04630"/>
<gene>
    <name evidence="2" type="ORF">BD935_04630</name>
</gene>
<evidence type="ECO:0000256" key="1">
    <source>
        <dbReference type="SAM" id="Phobius"/>
    </source>
</evidence>
<accession>A0A1J5TVZ1</accession>
<keyword evidence="1" id="KW-0812">Transmembrane</keyword>
<feature type="transmembrane region" description="Helical" evidence="1">
    <location>
        <begin position="12"/>
        <end position="36"/>
    </location>
</feature>